<organism evidence="2 3">
    <name type="scientific">Prunus dulcis</name>
    <name type="common">Almond</name>
    <name type="synonym">Amygdalus dulcis</name>
    <dbReference type="NCBI Taxonomy" id="3755"/>
    <lineage>
        <taxon>Eukaryota</taxon>
        <taxon>Viridiplantae</taxon>
        <taxon>Streptophyta</taxon>
        <taxon>Embryophyta</taxon>
        <taxon>Tracheophyta</taxon>
        <taxon>Spermatophyta</taxon>
        <taxon>Magnoliopsida</taxon>
        <taxon>eudicotyledons</taxon>
        <taxon>Gunneridae</taxon>
        <taxon>Pentapetalae</taxon>
        <taxon>rosids</taxon>
        <taxon>fabids</taxon>
        <taxon>Rosales</taxon>
        <taxon>Rosaceae</taxon>
        <taxon>Amygdaloideae</taxon>
        <taxon>Amygdaleae</taxon>
        <taxon>Prunus</taxon>
    </lineage>
</organism>
<evidence type="ECO:0000313" key="2">
    <source>
        <dbReference type="EMBL" id="KAI5325442.1"/>
    </source>
</evidence>
<protein>
    <submittedName>
        <fullName evidence="2">Uncharacterized protein</fullName>
    </submittedName>
</protein>
<comment type="caution">
    <text evidence="2">The sequence shown here is derived from an EMBL/GenBank/DDBJ whole genome shotgun (WGS) entry which is preliminary data.</text>
</comment>
<keyword evidence="3" id="KW-1185">Reference proteome</keyword>
<dbReference type="AlphaFoldDB" id="A0AAD4VKG3"/>
<gene>
    <name evidence="2" type="ORF">L3X38_034516</name>
</gene>
<dbReference type="Proteomes" id="UP001054821">
    <property type="component" value="Chromosome 6"/>
</dbReference>
<feature type="region of interest" description="Disordered" evidence="1">
    <location>
        <begin position="22"/>
        <end position="41"/>
    </location>
</feature>
<reference evidence="2 3" key="1">
    <citation type="journal article" date="2022" name="G3 (Bethesda)">
        <title>Whole-genome sequence and methylome profiling of the almond [Prunus dulcis (Mill.) D.A. Webb] cultivar 'Nonpareil'.</title>
        <authorList>
            <person name="D'Amico-Willman K.M."/>
            <person name="Ouma W.Z."/>
            <person name="Meulia T."/>
            <person name="Sideli G.M."/>
            <person name="Gradziel T.M."/>
            <person name="Fresnedo-Ramirez J."/>
        </authorList>
    </citation>
    <scope>NUCLEOTIDE SEQUENCE [LARGE SCALE GENOMIC DNA]</scope>
    <source>
        <strain evidence="2">Clone GOH B32 T37-40</strain>
    </source>
</reference>
<dbReference type="EMBL" id="JAJFAZ020000006">
    <property type="protein sequence ID" value="KAI5325442.1"/>
    <property type="molecule type" value="Genomic_DNA"/>
</dbReference>
<sequence>MTGLHLAPYVGIFANRSCIPSSNRAQTKTKRSYAEKSASQEEYPLGYSWEETPRGRKKEKLKSNHLKNLEKKMKRILKAVKDIKKSQQQPPRTE</sequence>
<evidence type="ECO:0000313" key="3">
    <source>
        <dbReference type="Proteomes" id="UP001054821"/>
    </source>
</evidence>
<proteinExistence type="predicted"/>
<evidence type="ECO:0000256" key="1">
    <source>
        <dbReference type="SAM" id="MobiDB-lite"/>
    </source>
</evidence>
<name>A0AAD4VKG3_PRUDU</name>
<accession>A0AAD4VKG3</accession>